<dbReference type="PROSITE" id="PS51381">
    <property type="entry name" value="C2_B9"/>
    <property type="match status" value="1"/>
</dbReference>
<protein>
    <recommendedName>
        <fullName evidence="7">B9 domain-containing protein 1</fullName>
    </recommendedName>
</protein>
<dbReference type="GeneID" id="16067689"/>
<evidence type="ECO:0000256" key="4">
    <source>
        <dbReference type="ARBA" id="ARBA00023212"/>
    </source>
</evidence>
<name>F2TWK7_SALR5</name>
<gene>
    <name evidence="8" type="ORF">PTSG_00476</name>
</gene>
<reference evidence="8" key="1">
    <citation type="submission" date="2009-08" db="EMBL/GenBank/DDBJ databases">
        <title>Annotation of Salpingoeca rosetta.</title>
        <authorList>
            <consortium name="The Broad Institute Genome Sequencing Platform"/>
            <person name="Russ C."/>
            <person name="Cuomo C."/>
            <person name="Burger G."/>
            <person name="Gray M.W."/>
            <person name="Holland P.W.H."/>
            <person name="King N."/>
            <person name="Lang F.B.F."/>
            <person name="Roger A.J."/>
            <person name="Ruiz-Trillo I."/>
            <person name="Young S.K."/>
            <person name="Zeng Q."/>
            <person name="Gargeya S."/>
            <person name="Alvarado L."/>
            <person name="Berlin A."/>
            <person name="Chapman S.B."/>
            <person name="Chen Z."/>
            <person name="Freedman E."/>
            <person name="Gellesch M."/>
            <person name="Goldberg J."/>
            <person name="Griggs A."/>
            <person name="Gujja S."/>
            <person name="Heilman E."/>
            <person name="Heiman D."/>
            <person name="Howarth C."/>
            <person name="Mehta T."/>
            <person name="Neiman D."/>
            <person name="Pearson M."/>
            <person name="Roberts A."/>
            <person name="Saif S."/>
            <person name="Shea T."/>
            <person name="Shenoy N."/>
            <person name="Sisk P."/>
            <person name="Stolte C."/>
            <person name="Sykes S."/>
            <person name="White J."/>
            <person name="Yandava C."/>
            <person name="Haas B."/>
            <person name="Nusbaum C."/>
            <person name="Birren B."/>
        </authorList>
    </citation>
    <scope>NUCLEOTIDE SEQUENCE [LARGE SCALE GENOMIC DNA]</scope>
    <source>
        <strain evidence="8">ATCC 50818</strain>
    </source>
</reference>
<evidence type="ECO:0000256" key="2">
    <source>
        <dbReference type="ARBA" id="ARBA00022490"/>
    </source>
</evidence>
<dbReference type="PANTHER" id="PTHR12968">
    <property type="entry name" value="B9 DOMAIN-CONTAINING"/>
    <property type="match status" value="1"/>
</dbReference>
<keyword evidence="2" id="KW-0963">Cytoplasm</keyword>
<accession>F2TWK7</accession>
<dbReference type="Proteomes" id="UP000007799">
    <property type="component" value="Unassembled WGS sequence"/>
</dbReference>
<keyword evidence="9" id="KW-1185">Reference proteome</keyword>
<dbReference type="FunCoup" id="F2TWK7">
    <property type="interactions" value="194"/>
</dbReference>
<dbReference type="GO" id="GO:0060271">
    <property type="term" value="P:cilium assembly"/>
    <property type="evidence" value="ECO:0007669"/>
    <property type="project" value="TreeGrafter"/>
</dbReference>
<organism evidence="9">
    <name type="scientific">Salpingoeca rosetta (strain ATCC 50818 / BSB-021)</name>
    <dbReference type="NCBI Taxonomy" id="946362"/>
    <lineage>
        <taxon>Eukaryota</taxon>
        <taxon>Choanoflagellata</taxon>
        <taxon>Craspedida</taxon>
        <taxon>Salpingoecidae</taxon>
        <taxon>Salpingoeca</taxon>
    </lineage>
</organism>
<evidence type="ECO:0000256" key="1">
    <source>
        <dbReference type="ARBA" id="ARBA00004120"/>
    </source>
</evidence>
<keyword evidence="5" id="KW-0966">Cell projection</keyword>
<dbReference type="eggNOG" id="KOG4027">
    <property type="taxonomic scope" value="Eukaryota"/>
</dbReference>
<evidence type="ECO:0000256" key="5">
    <source>
        <dbReference type="ARBA" id="ARBA00023273"/>
    </source>
</evidence>
<evidence type="ECO:0000313" key="8">
    <source>
        <dbReference type="EMBL" id="EGD72453.1"/>
    </source>
</evidence>
<dbReference type="OMA" id="NMPIEVT"/>
<dbReference type="KEGG" id="sre:PTSG_00476"/>
<dbReference type="OrthoDB" id="431939at2759"/>
<dbReference type="Pfam" id="PF07162">
    <property type="entry name" value="B9-C2"/>
    <property type="match status" value="1"/>
</dbReference>
<evidence type="ECO:0000256" key="7">
    <source>
        <dbReference type="ARBA" id="ARBA00039274"/>
    </source>
</evidence>
<evidence type="ECO:0000256" key="6">
    <source>
        <dbReference type="ARBA" id="ARBA00038411"/>
    </source>
</evidence>
<keyword evidence="3" id="KW-0970">Cilium biogenesis/degradation</keyword>
<dbReference type="InterPro" id="IPR010796">
    <property type="entry name" value="C2_B9-type_dom"/>
</dbReference>
<dbReference type="GO" id="GO:0036038">
    <property type="term" value="C:MKS complex"/>
    <property type="evidence" value="ECO:0007669"/>
    <property type="project" value="TreeGrafter"/>
</dbReference>
<keyword evidence="4" id="KW-0206">Cytoskeleton</keyword>
<dbReference type="RefSeq" id="XP_004999022.1">
    <property type="nucleotide sequence ID" value="XM_004998965.1"/>
</dbReference>
<evidence type="ECO:0000313" key="9">
    <source>
        <dbReference type="Proteomes" id="UP000007799"/>
    </source>
</evidence>
<dbReference type="AlphaFoldDB" id="F2TWK7"/>
<proteinExistence type="inferred from homology"/>
<evidence type="ECO:0000256" key="3">
    <source>
        <dbReference type="ARBA" id="ARBA00022794"/>
    </source>
</evidence>
<dbReference type="EMBL" id="GL832955">
    <property type="protein sequence ID" value="EGD72453.1"/>
    <property type="molecule type" value="Genomic_DNA"/>
</dbReference>
<dbReference type="InParanoid" id="F2TWK7"/>
<comment type="subcellular location">
    <subcellularLocation>
        <location evidence="1">Cytoplasm</location>
        <location evidence="1">Cytoskeleton</location>
        <location evidence="1">Cilium basal body</location>
    </subcellularLocation>
</comment>
<dbReference type="PANTHER" id="PTHR12968:SF1">
    <property type="entry name" value="B9 DOMAIN-CONTAINING PROTEIN 1"/>
    <property type="match status" value="1"/>
</dbReference>
<comment type="similarity">
    <text evidence="6">Belongs to the B9D family.</text>
</comment>
<sequence>MADGEAGVFHMLVTGAVECGHFPTYNNLYCKYTIVFGDHWTATAGIEEGVSQIASRSSHHPGEFVWNFPIDITLKSQLPRGWPQIVVAVYGLDMFGRDIVRGYGTCHLPVTAGHHTLKIPTFAPRPTTRLQHILGWFLGQRPEFYESTFVAAGEGREVVRVRSHGHVIVKCNVAFKDFHRLGFHNAPSNQN</sequence>
<dbReference type="STRING" id="946362.F2TWK7"/>